<organism evidence="2 3">
    <name type="scientific">Tuber borchii</name>
    <name type="common">White truffle</name>
    <dbReference type="NCBI Taxonomy" id="42251"/>
    <lineage>
        <taxon>Eukaryota</taxon>
        <taxon>Fungi</taxon>
        <taxon>Dikarya</taxon>
        <taxon>Ascomycota</taxon>
        <taxon>Pezizomycotina</taxon>
        <taxon>Pezizomycetes</taxon>
        <taxon>Pezizales</taxon>
        <taxon>Tuberaceae</taxon>
        <taxon>Tuber</taxon>
    </lineage>
</organism>
<feature type="compositionally biased region" description="Polar residues" evidence="1">
    <location>
        <begin position="14"/>
        <end position="24"/>
    </location>
</feature>
<feature type="compositionally biased region" description="Gly residues" evidence="1">
    <location>
        <begin position="533"/>
        <end position="544"/>
    </location>
</feature>
<dbReference type="EMBL" id="NESQ01000007">
    <property type="protein sequence ID" value="PUU83772.1"/>
    <property type="molecule type" value="Genomic_DNA"/>
</dbReference>
<comment type="caution">
    <text evidence="2">The sequence shown here is derived from an EMBL/GenBank/DDBJ whole genome shotgun (WGS) entry which is preliminary data.</text>
</comment>
<feature type="region of interest" description="Disordered" evidence="1">
    <location>
        <begin position="520"/>
        <end position="554"/>
    </location>
</feature>
<dbReference type="STRING" id="42251.A0A2T7A7U2"/>
<protein>
    <submittedName>
        <fullName evidence="2">Uncharacterized protein</fullName>
    </submittedName>
</protein>
<feature type="region of interest" description="Disordered" evidence="1">
    <location>
        <begin position="444"/>
        <end position="478"/>
    </location>
</feature>
<dbReference type="OrthoDB" id="3197614at2759"/>
<accession>A0A2T7A7U2</accession>
<evidence type="ECO:0000256" key="1">
    <source>
        <dbReference type="SAM" id="MobiDB-lite"/>
    </source>
</evidence>
<dbReference type="AlphaFoldDB" id="A0A2T7A7U2"/>
<dbReference type="PANTHER" id="PTHR40130:SF1">
    <property type="entry name" value="SPINDLE POLE BODY-ASSOCIATED PROTEIN CUT12 DOMAIN-CONTAINING PROTEIN"/>
    <property type="match status" value="1"/>
</dbReference>
<name>A0A2T7A7U2_TUBBO</name>
<proteinExistence type="predicted"/>
<reference evidence="2 3" key="1">
    <citation type="submission" date="2017-04" db="EMBL/GenBank/DDBJ databases">
        <title>Draft genome sequence of Tuber borchii Vittad., a whitish edible truffle.</title>
        <authorList>
            <consortium name="DOE Joint Genome Institute"/>
            <person name="Murat C."/>
            <person name="Kuo A."/>
            <person name="Barry K.W."/>
            <person name="Clum A."/>
            <person name="Dockter R.B."/>
            <person name="Fauchery L."/>
            <person name="Iotti M."/>
            <person name="Kohler A."/>
            <person name="Labutti K."/>
            <person name="Lindquist E.A."/>
            <person name="Lipzen A."/>
            <person name="Ohm R.A."/>
            <person name="Wang M."/>
            <person name="Grigoriev I.V."/>
            <person name="Zambonelli A."/>
            <person name="Martin F.M."/>
        </authorList>
    </citation>
    <scope>NUCLEOTIDE SEQUENCE [LARGE SCALE GENOMIC DNA]</scope>
    <source>
        <strain evidence="2 3">Tbo3840</strain>
    </source>
</reference>
<feature type="region of interest" description="Disordered" evidence="1">
    <location>
        <begin position="73"/>
        <end position="215"/>
    </location>
</feature>
<feature type="compositionally biased region" description="Basic and acidic residues" evidence="1">
    <location>
        <begin position="73"/>
        <end position="82"/>
    </location>
</feature>
<feature type="region of interest" description="Disordered" evidence="1">
    <location>
        <begin position="1"/>
        <end position="28"/>
    </location>
</feature>
<evidence type="ECO:0000313" key="3">
    <source>
        <dbReference type="Proteomes" id="UP000244722"/>
    </source>
</evidence>
<feature type="compositionally biased region" description="Basic and acidic residues" evidence="1">
    <location>
        <begin position="458"/>
        <end position="468"/>
    </location>
</feature>
<dbReference type="PANTHER" id="PTHR40130">
    <property type="entry name" value="EXPRESSED PROTEIN"/>
    <property type="match status" value="1"/>
</dbReference>
<feature type="compositionally biased region" description="Polar residues" evidence="1">
    <location>
        <begin position="84"/>
        <end position="95"/>
    </location>
</feature>
<dbReference type="Gene3D" id="1.20.58.80">
    <property type="entry name" value="Phosphotransferase system, lactose/cellobiose-type IIA subunit"/>
    <property type="match status" value="1"/>
</dbReference>
<feature type="compositionally biased region" description="Low complexity" evidence="1">
    <location>
        <begin position="147"/>
        <end position="158"/>
    </location>
</feature>
<dbReference type="Proteomes" id="UP000244722">
    <property type="component" value="Unassembled WGS sequence"/>
</dbReference>
<feature type="compositionally biased region" description="Basic and acidic residues" evidence="1">
    <location>
        <begin position="269"/>
        <end position="280"/>
    </location>
</feature>
<feature type="compositionally biased region" description="Low complexity" evidence="1">
    <location>
        <begin position="444"/>
        <end position="456"/>
    </location>
</feature>
<keyword evidence="3" id="KW-1185">Reference proteome</keyword>
<feature type="region of interest" description="Disordered" evidence="1">
    <location>
        <begin position="314"/>
        <end position="351"/>
    </location>
</feature>
<evidence type="ECO:0000313" key="2">
    <source>
        <dbReference type="EMBL" id="PUU83772.1"/>
    </source>
</evidence>
<feature type="region of interest" description="Disordered" evidence="1">
    <location>
        <begin position="245"/>
        <end position="295"/>
    </location>
</feature>
<sequence length="554" mass="60239">MEESPLALAHLHASQASKTLSSAQPPYPSATLLAAANSHALAATSFTAAAKLTKDPEALRTLELLTKEHQRWEAQLRRDAERPAQQSKDQESQGGPDTVVGAGGSGTTTEPSKGGEKVSPKDAPTSPPSLPFANTGGAPYPPRLQKSTSSLATNLASARGIQLPGSSRVPGASSQSPNRRRTGDRPPAIDVSAKPTTNPLTILPPDEPKRKDPEEGFSIFYSSLNTFISRVGSPFATSLAFAGLPLLNDDERDEEKDREARRNVLPKSWVEKHGRGRGLEKGWPTNDPNGGGESFYVVPVSGGTLSYAGVVRRDASPASQNSPIDDFESLPRDLSFRTLSPPPPPQAQNQRDLGLAGHIKTKEELQLENTGLRQTIDHMSRTMQSWQRKTRESENLLKNSIMAFSKTNNRDNPDAGIDILNQVQRKSWLHVPYDEPDDAEFAEGRAAAAAAAAGGELEWEKEREREKSEAEEEEDDREVRIAKLEKELAEARDDNEKLVKENERLGRIVEKFKTKWERLKEGARSKRAHPPTGGRGSGSGGSNGGQLSRVDEAE</sequence>
<gene>
    <name evidence="2" type="ORF">B9Z19DRAFT_1071614</name>
</gene>
<feature type="compositionally biased region" description="Low complexity" evidence="1">
    <location>
        <begin position="1"/>
        <end position="13"/>
    </location>
</feature>